<dbReference type="AlphaFoldDB" id="A0A074ZNF1"/>
<organism evidence="1 2">
    <name type="scientific">Opisthorchis viverrini</name>
    <name type="common">Southeast Asian liver fluke</name>
    <dbReference type="NCBI Taxonomy" id="6198"/>
    <lineage>
        <taxon>Eukaryota</taxon>
        <taxon>Metazoa</taxon>
        <taxon>Spiralia</taxon>
        <taxon>Lophotrochozoa</taxon>
        <taxon>Platyhelminthes</taxon>
        <taxon>Trematoda</taxon>
        <taxon>Digenea</taxon>
        <taxon>Opisthorchiida</taxon>
        <taxon>Opisthorchiata</taxon>
        <taxon>Opisthorchiidae</taxon>
        <taxon>Opisthorchis</taxon>
    </lineage>
</organism>
<dbReference type="CTD" id="20321770"/>
<accession>A0A074ZNF1</accession>
<evidence type="ECO:0000313" key="1">
    <source>
        <dbReference type="EMBL" id="KER24865.1"/>
    </source>
</evidence>
<sequence>MVRKTSKLLMLWMNILYPAYRHRIRYVADLSEDPISFSGPTTSIYETIYEVRRLWNIQTRLLQMCADHRLFLCSTNFRNSGHRLTSCPPSNQRRIQIDHIAVSYRWRGLITACCSFWNTSVDSDHALIRYCFSLRFSGVRKSRTPRLTIEKLFSLFYPNPPCLDTFPAGSGTRTDRFVHQESHPAAVPVGLTSVKTLNTLKSVFGVCCMFHLRTSDDSEAAAAGYTGMSIVLAIERKRLQLIG</sequence>
<dbReference type="RefSeq" id="XP_009171412.1">
    <property type="nucleotide sequence ID" value="XM_009173148.1"/>
</dbReference>
<reference evidence="1 2" key="1">
    <citation type="submission" date="2013-11" db="EMBL/GenBank/DDBJ databases">
        <title>Opisthorchis viverrini - life in the bile duct.</title>
        <authorList>
            <person name="Young N.D."/>
            <person name="Nagarajan N."/>
            <person name="Lin S.J."/>
            <person name="Korhonen P.K."/>
            <person name="Jex A.R."/>
            <person name="Hall R.S."/>
            <person name="Safavi-Hemami H."/>
            <person name="Kaewkong W."/>
            <person name="Bertrand D."/>
            <person name="Gao S."/>
            <person name="Seet Q."/>
            <person name="Wongkham S."/>
            <person name="Teh B.T."/>
            <person name="Wongkham C."/>
            <person name="Intapan P.M."/>
            <person name="Maleewong W."/>
            <person name="Yang X."/>
            <person name="Hu M."/>
            <person name="Wang Z."/>
            <person name="Hofmann A."/>
            <person name="Sternberg P.W."/>
            <person name="Tan P."/>
            <person name="Wang J."/>
            <person name="Gasser R.B."/>
        </authorList>
    </citation>
    <scope>NUCLEOTIDE SEQUENCE [LARGE SCALE GENOMIC DNA]</scope>
</reference>
<gene>
    <name evidence="1" type="ORF">T265_07591</name>
</gene>
<dbReference type="EMBL" id="KL596795">
    <property type="protein sequence ID" value="KER24865.1"/>
    <property type="molecule type" value="Genomic_DNA"/>
</dbReference>
<evidence type="ECO:0008006" key="3">
    <source>
        <dbReference type="Google" id="ProtNLM"/>
    </source>
</evidence>
<dbReference type="Proteomes" id="UP000054324">
    <property type="component" value="Unassembled WGS sequence"/>
</dbReference>
<dbReference type="KEGG" id="ovi:T265_07591"/>
<keyword evidence="2" id="KW-1185">Reference proteome</keyword>
<dbReference type="OrthoDB" id="6242193at2759"/>
<dbReference type="GeneID" id="20321770"/>
<proteinExistence type="predicted"/>
<protein>
    <recommendedName>
        <fullName evidence="3">Endonuclease/exonuclease/phosphatase domain-containing protein</fullName>
    </recommendedName>
</protein>
<evidence type="ECO:0000313" key="2">
    <source>
        <dbReference type="Proteomes" id="UP000054324"/>
    </source>
</evidence>
<name>A0A074ZNF1_OPIVI</name>